<evidence type="ECO:0000259" key="3">
    <source>
        <dbReference type="Pfam" id="PF04773"/>
    </source>
</evidence>
<dbReference type="InterPro" id="IPR012373">
    <property type="entry name" value="Ferrdict_sens_TM"/>
</dbReference>
<dbReference type="RefSeq" id="WP_138729476.1">
    <property type="nucleotide sequence ID" value="NZ_SRMP02000052.1"/>
</dbReference>
<dbReference type="Proteomes" id="UP001517367">
    <property type="component" value="Unassembled WGS sequence"/>
</dbReference>
<dbReference type="Pfam" id="PF16344">
    <property type="entry name" value="FecR_C"/>
    <property type="match status" value="1"/>
</dbReference>
<evidence type="ECO:0000313" key="5">
    <source>
        <dbReference type="EMBL" id="MFN0293815.1"/>
    </source>
</evidence>
<dbReference type="InterPro" id="IPR032508">
    <property type="entry name" value="FecR_C"/>
</dbReference>
<dbReference type="PANTHER" id="PTHR30273">
    <property type="entry name" value="PERIPLASMIC SIGNAL SENSOR AND SIGMA FACTOR ACTIVATOR FECR-RELATED"/>
    <property type="match status" value="1"/>
</dbReference>
<feature type="domain" description="Protein FecR C-terminal" evidence="4">
    <location>
        <begin position="330"/>
        <end position="398"/>
    </location>
</feature>
<name>A0ABW9JPU5_9SPHI</name>
<comment type="caution">
    <text evidence="5">The sequence shown here is derived from an EMBL/GenBank/DDBJ whole genome shotgun (WGS) entry which is preliminary data.</text>
</comment>
<dbReference type="Gene3D" id="2.60.120.1440">
    <property type="match status" value="1"/>
</dbReference>
<keyword evidence="2" id="KW-0472">Membrane</keyword>
<protein>
    <submittedName>
        <fullName evidence="5">FecR family protein</fullName>
    </submittedName>
</protein>
<dbReference type="Gene3D" id="3.55.50.30">
    <property type="match status" value="1"/>
</dbReference>
<organism evidence="5 6">
    <name type="scientific">Pedobacter helvus</name>
    <dbReference type="NCBI Taxonomy" id="2563444"/>
    <lineage>
        <taxon>Bacteria</taxon>
        <taxon>Pseudomonadati</taxon>
        <taxon>Bacteroidota</taxon>
        <taxon>Sphingobacteriia</taxon>
        <taxon>Sphingobacteriales</taxon>
        <taxon>Sphingobacteriaceae</taxon>
        <taxon>Pedobacter</taxon>
    </lineage>
</organism>
<keyword evidence="1" id="KW-0175">Coiled coil</keyword>
<gene>
    <name evidence="5" type="ORF">E5L68_020740</name>
</gene>
<keyword evidence="6" id="KW-1185">Reference proteome</keyword>
<keyword evidence="2" id="KW-0812">Transmembrane</keyword>
<proteinExistence type="predicted"/>
<feature type="transmembrane region" description="Helical" evidence="2">
    <location>
        <begin position="90"/>
        <end position="111"/>
    </location>
</feature>
<feature type="coiled-coil region" evidence="1">
    <location>
        <begin position="13"/>
        <end position="40"/>
    </location>
</feature>
<dbReference type="InterPro" id="IPR006860">
    <property type="entry name" value="FecR"/>
</dbReference>
<reference evidence="5 6" key="1">
    <citation type="submission" date="2024-12" db="EMBL/GenBank/DDBJ databases">
        <authorList>
            <person name="Hu S."/>
        </authorList>
    </citation>
    <scope>NUCLEOTIDE SEQUENCE [LARGE SCALE GENOMIC DNA]</scope>
    <source>
        <strain evidence="5 6">P-25</strain>
    </source>
</reference>
<evidence type="ECO:0000259" key="4">
    <source>
        <dbReference type="Pfam" id="PF16344"/>
    </source>
</evidence>
<dbReference type="PANTHER" id="PTHR30273:SF2">
    <property type="entry name" value="PROTEIN FECR"/>
    <property type="match status" value="1"/>
</dbReference>
<dbReference type="EMBL" id="SRMP02000052">
    <property type="protein sequence ID" value="MFN0293815.1"/>
    <property type="molecule type" value="Genomic_DNA"/>
</dbReference>
<dbReference type="Pfam" id="PF04773">
    <property type="entry name" value="FecR"/>
    <property type="match status" value="1"/>
</dbReference>
<evidence type="ECO:0000256" key="2">
    <source>
        <dbReference type="SAM" id="Phobius"/>
    </source>
</evidence>
<evidence type="ECO:0000256" key="1">
    <source>
        <dbReference type="SAM" id="Coils"/>
    </source>
</evidence>
<keyword evidence="2" id="KW-1133">Transmembrane helix</keyword>
<accession>A0ABW9JPU5</accession>
<feature type="domain" description="FecR protein" evidence="3">
    <location>
        <begin position="193"/>
        <end position="288"/>
    </location>
</feature>
<sequence>MKNNRLQFLLKLLVDNEINKQELEELAELLSETNDEQAIDTQFKNTWNNVDTPTELDSGVYQQIIAHPRFSSANDTTKSISVKQNRLKAWYYYAAAILLICCGIGLSIYLAKFNNGSVEDVSVSNYAQKSVTTSGNQTHVTLKLSNGKELILDEANFGKIVTEDQVSIIKNKDGQLVYDLSKVVDNGELAYNTISTPVGSNYQVVLSDGTKVWLNAKSSLKFPAVFKGAQRQVELSGEAYFEVAHNKKQPFVLSAKQMSVQVLGTHFNVSAYEDDQAVKASLLEGAIKASYQNSSLLLKPGQQASLTNKAAVLTQLNFDADEVMDWKNGYFIFRNEPIDEIMNKISRWYHIDVAYEGQVTKEAFGGKYVKTSSLAELLSSLELTGTVKFKIEGRRVTVMQ</sequence>
<evidence type="ECO:0000313" key="6">
    <source>
        <dbReference type="Proteomes" id="UP001517367"/>
    </source>
</evidence>